<reference evidence="1 2" key="1">
    <citation type="submission" date="2016-07" db="EMBL/GenBank/DDBJ databases">
        <title>Pervasive Adenine N6-methylation of Active Genes in Fungi.</title>
        <authorList>
            <consortium name="DOE Joint Genome Institute"/>
            <person name="Mondo S.J."/>
            <person name="Dannebaum R.O."/>
            <person name="Kuo R.C."/>
            <person name="Labutti K."/>
            <person name="Haridas S."/>
            <person name="Kuo A."/>
            <person name="Salamov A."/>
            <person name="Ahrendt S.R."/>
            <person name="Lipzen A."/>
            <person name="Sullivan W."/>
            <person name="Andreopoulos W.B."/>
            <person name="Clum A."/>
            <person name="Lindquist E."/>
            <person name="Daum C."/>
            <person name="Ramamoorthy G.K."/>
            <person name="Gryganskyi A."/>
            <person name="Culley D."/>
            <person name="Magnuson J.K."/>
            <person name="James T.Y."/>
            <person name="O'Malley M.A."/>
            <person name="Stajich J.E."/>
            <person name="Spatafora J.W."/>
            <person name="Visel A."/>
            <person name="Grigoriev I.V."/>
        </authorList>
    </citation>
    <scope>NUCLEOTIDE SEQUENCE [LARGE SCALE GENOMIC DNA]</scope>
    <source>
        <strain evidence="1 2">NRRL 2496</strain>
    </source>
</reference>
<accession>A0A1X2H375</accession>
<dbReference type="Proteomes" id="UP000242180">
    <property type="component" value="Unassembled WGS sequence"/>
</dbReference>
<dbReference type="AlphaFoldDB" id="A0A1X2H375"/>
<organism evidence="1 2">
    <name type="scientific">Syncephalastrum racemosum</name>
    <name type="common">Filamentous fungus</name>
    <dbReference type="NCBI Taxonomy" id="13706"/>
    <lineage>
        <taxon>Eukaryota</taxon>
        <taxon>Fungi</taxon>
        <taxon>Fungi incertae sedis</taxon>
        <taxon>Mucoromycota</taxon>
        <taxon>Mucoromycotina</taxon>
        <taxon>Mucoromycetes</taxon>
        <taxon>Mucorales</taxon>
        <taxon>Syncephalastraceae</taxon>
        <taxon>Syncephalastrum</taxon>
    </lineage>
</organism>
<proteinExistence type="predicted"/>
<keyword evidence="2" id="KW-1185">Reference proteome</keyword>
<dbReference type="OrthoDB" id="2443197at2759"/>
<name>A0A1X2H375_SYNRA</name>
<protein>
    <submittedName>
        <fullName evidence="1">Uncharacterized protein</fullName>
    </submittedName>
</protein>
<evidence type="ECO:0000313" key="2">
    <source>
        <dbReference type="Proteomes" id="UP000242180"/>
    </source>
</evidence>
<evidence type="ECO:0000313" key="1">
    <source>
        <dbReference type="EMBL" id="ORY92245.1"/>
    </source>
</evidence>
<dbReference type="EMBL" id="MCGN01000010">
    <property type="protein sequence ID" value="ORY92245.1"/>
    <property type="molecule type" value="Genomic_DNA"/>
</dbReference>
<gene>
    <name evidence="1" type="ORF">BCR43DRAFT_498041</name>
</gene>
<dbReference type="InParanoid" id="A0A1X2H375"/>
<comment type="caution">
    <text evidence="1">The sequence shown here is derived from an EMBL/GenBank/DDBJ whole genome shotgun (WGS) entry which is preliminary data.</text>
</comment>
<sequence>MVNEMDVHIEDMTIDSLCFSAYRGEVSLVASKDMDDRELQDSERRSNGSSIDAIITHLTTQTEVCIIEVSGPPTKNDHTHFVQDRKKIARNLKKCLRRRLRNTSQVIRPHCGTSLFLASRCIVSAPCDLD</sequence>